<sequence length="68" mass="7455">MRGKWIQSALGISAMRRGKFLVSRAGHGCHLRTTWMPMAPKTHAHEARVVVADRSIAVGVQDTEMPGT</sequence>
<name>A0ABR2IVW0_9PEZI</name>
<accession>A0ABR2IVW0</accession>
<organism evidence="1 2">
    <name type="scientific">Apiospora arundinis</name>
    <dbReference type="NCBI Taxonomy" id="335852"/>
    <lineage>
        <taxon>Eukaryota</taxon>
        <taxon>Fungi</taxon>
        <taxon>Dikarya</taxon>
        <taxon>Ascomycota</taxon>
        <taxon>Pezizomycotina</taxon>
        <taxon>Sordariomycetes</taxon>
        <taxon>Xylariomycetidae</taxon>
        <taxon>Amphisphaeriales</taxon>
        <taxon>Apiosporaceae</taxon>
        <taxon>Apiospora</taxon>
    </lineage>
</organism>
<dbReference type="EMBL" id="JAPCWZ010000004">
    <property type="protein sequence ID" value="KAK8868956.1"/>
    <property type="molecule type" value="Genomic_DNA"/>
</dbReference>
<evidence type="ECO:0000313" key="1">
    <source>
        <dbReference type="EMBL" id="KAK8868956.1"/>
    </source>
</evidence>
<proteinExistence type="predicted"/>
<dbReference type="Proteomes" id="UP001390339">
    <property type="component" value="Unassembled WGS sequence"/>
</dbReference>
<protein>
    <submittedName>
        <fullName evidence="1">Uncharacterized protein</fullName>
    </submittedName>
</protein>
<comment type="caution">
    <text evidence="1">The sequence shown here is derived from an EMBL/GenBank/DDBJ whole genome shotgun (WGS) entry which is preliminary data.</text>
</comment>
<evidence type="ECO:0000313" key="2">
    <source>
        <dbReference type="Proteomes" id="UP001390339"/>
    </source>
</evidence>
<keyword evidence="2" id="KW-1185">Reference proteome</keyword>
<reference evidence="1 2" key="1">
    <citation type="journal article" date="2024" name="IMA Fungus">
        <title>Apiospora arundinis, a panoply of carbohydrate-active enzymes and secondary metabolites.</title>
        <authorList>
            <person name="Sorensen T."/>
            <person name="Petersen C."/>
            <person name="Muurmann A.T."/>
            <person name="Christiansen J.V."/>
            <person name="Brundto M.L."/>
            <person name="Overgaard C.K."/>
            <person name="Boysen A.T."/>
            <person name="Wollenberg R.D."/>
            <person name="Larsen T.O."/>
            <person name="Sorensen J.L."/>
            <person name="Nielsen K.L."/>
            <person name="Sondergaard T.E."/>
        </authorList>
    </citation>
    <scope>NUCLEOTIDE SEQUENCE [LARGE SCALE GENOMIC DNA]</scope>
    <source>
        <strain evidence="1 2">AAU 773</strain>
    </source>
</reference>
<gene>
    <name evidence="1" type="ORF">PGQ11_007534</name>
</gene>